<dbReference type="Gene3D" id="2.20.70.10">
    <property type="match status" value="1"/>
</dbReference>
<feature type="region of interest" description="Disordered" evidence="1">
    <location>
        <begin position="1"/>
        <end position="28"/>
    </location>
</feature>
<feature type="compositionally biased region" description="Polar residues" evidence="1">
    <location>
        <begin position="266"/>
        <end position="291"/>
    </location>
</feature>
<evidence type="ECO:0000313" key="3">
    <source>
        <dbReference type="EMBL" id="PGH18826.1"/>
    </source>
</evidence>
<dbReference type="STRING" id="1447875.A0A2B7YBA9"/>
<evidence type="ECO:0000256" key="1">
    <source>
        <dbReference type="SAM" id="MobiDB-lite"/>
    </source>
</evidence>
<feature type="compositionally biased region" description="Polar residues" evidence="1">
    <location>
        <begin position="172"/>
        <end position="222"/>
    </location>
</feature>
<dbReference type="PROSITE" id="PS50020">
    <property type="entry name" value="WW_DOMAIN_2"/>
    <property type="match status" value="1"/>
</dbReference>
<dbReference type="OrthoDB" id="2367685at2759"/>
<feature type="domain" description="WW" evidence="2">
    <location>
        <begin position="23"/>
        <end position="57"/>
    </location>
</feature>
<dbReference type="Pfam" id="PF00397">
    <property type="entry name" value="WW"/>
    <property type="match status" value="1"/>
</dbReference>
<feature type="compositionally biased region" description="Polar residues" evidence="1">
    <location>
        <begin position="104"/>
        <end position="162"/>
    </location>
</feature>
<dbReference type="SMART" id="SM00456">
    <property type="entry name" value="WW"/>
    <property type="match status" value="1"/>
</dbReference>
<dbReference type="SUPFAM" id="SSF51045">
    <property type="entry name" value="WW domain"/>
    <property type="match status" value="1"/>
</dbReference>
<reference evidence="3 4" key="1">
    <citation type="submission" date="2017-10" db="EMBL/GenBank/DDBJ databases">
        <title>Comparative genomics in systemic dimorphic fungi from Ajellomycetaceae.</title>
        <authorList>
            <person name="Munoz J.F."/>
            <person name="Mcewen J.G."/>
            <person name="Clay O.K."/>
            <person name="Cuomo C.A."/>
        </authorList>
    </citation>
    <scope>NUCLEOTIDE SEQUENCE [LARGE SCALE GENOMIC DNA]</scope>
    <source>
        <strain evidence="3 4">UAMH5409</strain>
    </source>
</reference>
<protein>
    <recommendedName>
        <fullName evidence="2">WW domain-containing protein</fullName>
    </recommendedName>
</protein>
<accession>A0A2B7YBA9</accession>
<evidence type="ECO:0000259" key="2">
    <source>
        <dbReference type="PROSITE" id="PS50020"/>
    </source>
</evidence>
<dbReference type="InterPro" id="IPR036020">
    <property type="entry name" value="WW_dom_sf"/>
</dbReference>
<sequence length="446" mass="48474">MSSTQSSRILTPADSGGPSSPPPTLPEGWLAQWEGVSRKWYYVQRATGKSQWEVPTEPFIPTPSSTPQSAASPSPYHPPRMGSLPAQDTTEATRELMSLRGGNMRQSGGSFPNTHFDSSTVTPQSTQEYQQVPSAGSQSTPVAGVSNHQSRSPSQGILNQVASDLAHRVAEGQSNQQTSDQSQFSYSQPGPYTNNFNPQYPSGPNQFHQGYQMGQENVQMQDASPIGAASSPQQQDPSVAYHADTNMYAQQQQQYSLGQAAGLAPNTDSQYQYHPAQNQSTVQQPADQTMMQPGQQYAPAPPQVDPNAITVIHREPGAPPLFPTPHRGGPRQPHNSRITTPPRSAAHYDTHPRQYYANEPRSSNSPPTAMHNQPPYPHQDAMYPQHSMGPPPPHYGNRGDYPYDSRAYRPVDDYGMPRPGPSPPGMHGGGRYPPAHQYGGGGGYGR</sequence>
<keyword evidence="4" id="KW-1185">Reference proteome</keyword>
<name>A0A2B7YBA9_9EURO</name>
<feature type="compositionally biased region" description="Basic and acidic residues" evidence="1">
    <location>
        <begin position="401"/>
        <end position="412"/>
    </location>
</feature>
<organism evidence="3 4">
    <name type="scientific">Helicocarpus griseus UAMH5409</name>
    <dbReference type="NCBI Taxonomy" id="1447875"/>
    <lineage>
        <taxon>Eukaryota</taxon>
        <taxon>Fungi</taxon>
        <taxon>Dikarya</taxon>
        <taxon>Ascomycota</taxon>
        <taxon>Pezizomycotina</taxon>
        <taxon>Eurotiomycetes</taxon>
        <taxon>Eurotiomycetidae</taxon>
        <taxon>Onygenales</taxon>
        <taxon>Ajellomycetaceae</taxon>
        <taxon>Helicocarpus</taxon>
    </lineage>
</organism>
<dbReference type="EMBL" id="PDNB01000002">
    <property type="protein sequence ID" value="PGH18826.1"/>
    <property type="molecule type" value="Genomic_DNA"/>
</dbReference>
<dbReference type="PROSITE" id="PS01159">
    <property type="entry name" value="WW_DOMAIN_1"/>
    <property type="match status" value="1"/>
</dbReference>
<proteinExistence type="predicted"/>
<feature type="compositionally biased region" description="Low complexity" evidence="1">
    <location>
        <begin position="62"/>
        <end position="74"/>
    </location>
</feature>
<feature type="region of interest" description="Disordered" evidence="1">
    <location>
        <begin position="47"/>
        <end position="446"/>
    </location>
</feature>
<gene>
    <name evidence="3" type="ORF">AJ79_00239</name>
</gene>
<comment type="caution">
    <text evidence="3">The sequence shown here is derived from an EMBL/GenBank/DDBJ whole genome shotgun (WGS) entry which is preliminary data.</text>
</comment>
<feature type="compositionally biased region" description="Low complexity" evidence="1">
    <location>
        <begin position="248"/>
        <end position="264"/>
    </location>
</feature>
<evidence type="ECO:0000313" key="4">
    <source>
        <dbReference type="Proteomes" id="UP000223968"/>
    </source>
</evidence>
<feature type="compositionally biased region" description="Polar residues" evidence="1">
    <location>
        <begin position="333"/>
        <end position="342"/>
    </location>
</feature>
<feature type="compositionally biased region" description="Polar residues" evidence="1">
    <location>
        <begin position="360"/>
        <end position="371"/>
    </location>
</feature>
<dbReference type="Proteomes" id="UP000223968">
    <property type="component" value="Unassembled WGS sequence"/>
</dbReference>
<dbReference type="InterPro" id="IPR001202">
    <property type="entry name" value="WW_dom"/>
</dbReference>
<dbReference type="AlphaFoldDB" id="A0A2B7YBA9"/>